<evidence type="ECO:0000256" key="2">
    <source>
        <dbReference type="SAM" id="Phobius"/>
    </source>
</evidence>
<reference evidence="3" key="1">
    <citation type="submission" date="2023-07" db="EMBL/GenBank/DDBJ databases">
        <title>Genome content predicts the carbon catabolic preferences of heterotrophic bacteria.</title>
        <authorList>
            <person name="Gralka M."/>
        </authorList>
    </citation>
    <scope>NUCLEOTIDE SEQUENCE</scope>
    <source>
        <strain evidence="3">6E02</strain>
    </source>
</reference>
<organism evidence="3 4">
    <name type="scientific">Vibrio splendidus</name>
    <dbReference type="NCBI Taxonomy" id="29497"/>
    <lineage>
        <taxon>Bacteria</taxon>
        <taxon>Pseudomonadati</taxon>
        <taxon>Pseudomonadota</taxon>
        <taxon>Gammaproteobacteria</taxon>
        <taxon>Vibrionales</taxon>
        <taxon>Vibrionaceae</taxon>
        <taxon>Vibrio</taxon>
    </lineage>
</organism>
<feature type="transmembrane region" description="Helical" evidence="2">
    <location>
        <begin position="21"/>
        <end position="43"/>
    </location>
</feature>
<evidence type="ECO:0008006" key="5">
    <source>
        <dbReference type="Google" id="ProtNLM"/>
    </source>
</evidence>
<sequence>MQKAISKAVSDTVVERLKTPLIATFICSWIIVNHSTVLEFTFETLPNKVILAKNLKIDWWFDLWLPTIVSLGYILIIPALQLILDWGILKTIGKSRTNHDIEFARNSARSTVEYQTKLLDKELANWQSQKEDLLREVYGLNQKTSDLTEKIQNLNVEKNELDTSNKLIQKTINQALNNLESAYIVGSTDQRSREQLAEEVIEMLEPVINRNRDV</sequence>
<dbReference type="Proteomes" id="UP001177935">
    <property type="component" value="Unassembled WGS sequence"/>
</dbReference>
<keyword evidence="2" id="KW-0472">Membrane</keyword>
<evidence type="ECO:0000313" key="4">
    <source>
        <dbReference type="Proteomes" id="UP001177935"/>
    </source>
</evidence>
<accession>A0AB35N2Z3</accession>
<dbReference type="EMBL" id="JAUYVL010000012">
    <property type="protein sequence ID" value="MDP2502625.1"/>
    <property type="molecule type" value="Genomic_DNA"/>
</dbReference>
<keyword evidence="2" id="KW-1133">Transmembrane helix</keyword>
<keyword evidence="1" id="KW-0175">Coiled coil</keyword>
<keyword evidence="2" id="KW-0812">Transmembrane</keyword>
<dbReference type="AlphaFoldDB" id="A0AB35N2Z3"/>
<feature type="coiled-coil region" evidence="1">
    <location>
        <begin position="116"/>
        <end position="143"/>
    </location>
</feature>
<comment type="caution">
    <text evidence="3">The sequence shown here is derived from an EMBL/GenBank/DDBJ whole genome shotgun (WGS) entry which is preliminary data.</text>
</comment>
<dbReference type="RefSeq" id="WP_102560457.1">
    <property type="nucleotide sequence ID" value="NZ_CAWNUI010000022.1"/>
</dbReference>
<proteinExistence type="predicted"/>
<gene>
    <name evidence="3" type="ORF">Q8W42_18065</name>
</gene>
<evidence type="ECO:0000256" key="1">
    <source>
        <dbReference type="SAM" id="Coils"/>
    </source>
</evidence>
<protein>
    <recommendedName>
        <fullName evidence="5">ATPase subunit I</fullName>
    </recommendedName>
</protein>
<evidence type="ECO:0000313" key="3">
    <source>
        <dbReference type="EMBL" id="MDP2502625.1"/>
    </source>
</evidence>
<feature type="transmembrane region" description="Helical" evidence="2">
    <location>
        <begin position="63"/>
        <end position="84"/>
    </location>
</feature>
<name>A0AB35N2Z3_VIBSP</name>